<dbReference type="RefSeq" id="WP_107664729.1">
    <property type="nucleotide sequence ID" value="NZ_PZKG01000077.1"/>
</dbReference>
<evidence type="ECO:0000313" key="4">
    <source>
        <dbReference type="EMBL" id="PTE20878.1"/>
    </source>
</evidence>
<proteinExistence type="predicted"/>
<sequence length="491" mass="50411">MYFKICTTASLAALIGFAPAPPVQADAGDALAGALVGGFIGHAIANDQNRRRQQQTTVRRSSSRSTMSTAQREANKEVQTSLNYFGYPVGAVDGALGSRSRAAISQYQVLIGYPPTGQLTDYERTILTAAYHRAVAGGPMVAQTVSTHPQGMRGLLLIQRDEMAGIPTQPPAMMTAAPFAPAPAPAMPAAALPLLAAEPEPVPAPAPALPSFLGNGAMMVSLASKCNTVGLTTNSNGGYTTVAAMTDPGFALAEQFCLARSSAIAAGEQMSAQVAGFTPQQISEQCGAFGPVLKDHVAALSLKPRDEVLQGVSGFVQSSGMAPAQLTGTAKICLGVGYASDSMDVAIGSALMLTALGQKGYAELLGHHLSQGFGAATRPDLALDWYEMGLSASQAGGTVFAPNMPDRSEVIRKAAYTMGGRVDLLPEAPATLPVFTPAELQQEAAAPAAPEAPAPAAPMMALAQSTSQALPIDGAKAVSMAARLPFLLMGQ</sequence>
<dbReference type="AlphaFoldDB" id="A0A2T4JSJ1"/>
<evidence type="ECO:0000256" key="2">
    <source>
        <dbReference type="SAM" id="SignalP"/>
    </source>
</evidence>
<feature type="compositionally biased region" description="Low complexity" evidence="1">
    <location>
        <begin position="54"/>
        <end position="72"/>
    </location>
</feature>
<dbReference type="EMBL" id="PZKG01000077">
    <property type="protein sequence ID" value="PTE20878.1"/>
    <property type="molecule type" value="Genomic_DNA"/>
</dbReference>
<gene>
    <name evidence="4" type="ORF">C5F48_15115</name>
</gene>
<dbReference type="Gene3D" id="1.10.101.10">
    <property type="entry name" value="PGBD-like superfamily/PGBD"/>
    <property type="match status" value="1"/>
</dbReference>
<dbReference type="SUPFAM" id="SSF47090">
    <property type="entry name" value="PGBD-like"/>
    <property type="match status" value="1"/>
</dbReference>
<evidence type="ECO:0000259" key="3">
    <source>
        <dbReference type="Pfam" id="PF01471"/>
    </source>
</evidence>
<dbReference type="InterPro" id="IPR036365">
    <property type="entry name" value="PGBD-like_sf"/>
</dbReference>
<dbReference type="Proteomes" id="UP000241010">
    <property type="component" value="Unassembled WGS sequence"/>
</dbReference>
<comment type="caution">
    <text evidence="4">The sequence shown here is derived from an EMBL/GenBank/DDBJ whole genome shotgun (WGS) entry which is preliminary data.</text>
</comment>
<protein>
    <submittedName>
        <fullName evidence="4">Peptidoglycan-binding protein</fullName>
    </submittedName>
</protein>
<dbReference type="InterPro" id="IPR036366">
    <property type="entry name" value="PGBDSf"/>
</dbReference>
<dbReference type="Pfam" id="PF01471">
    <property type="entry name" value="PG_binding_1"/>
    <property type="match status" value="1"/>
</dbReference>
<organism evidence="4 5">
    <name type="scientific">Cereibacter changlensis JA139</name>
    <dbReference type="NCBI Taxonomy" id="1188249"/>
    <lineage>
        <taxon>Bacteria</taxon>
        <taxon>Pseudomonadati</taxon>
        <taxon>Pseudomonadota</taxon>
        <taxon>Alphaproteobacteria</taxon>
        <taxon>Rhodobacterales</taxon>
        <taxon>Paracoccaceae</taxon>
        <taxon>Cereibacter</taxon>
    </lineage>
</organism>
<dbReference type="OrthoDB" id="7444491at2"/>
<accession>A0A2T4JSJ1</accession>
<evidence type="ECO:0000313" key="5">
    <source>
        <dbReference type="Proteomes" id="UP000241010"/>
    </source>
</evidence>
<evidence type="ECO:0000256" key="1">
    <source>
        <dbReference type="SAM" id="MobiDB-lite"/>
    </source>
</evidence>
<feature type="signal peptide" evidence="2">
    <location>
        <begin position="1"/>
        <end position="25"/>
    </location>
</feature>
<keyword evidence="2" id="KW-0732">Signal</keyword>
<feature type="domain" description="Peptidoglycan binding-like" evidence="3">
    <location>
        <begin position="73"/>
        <end position="120"/>
    </location>
</feature>
<feature type="chain" id="PRO_5015604662" evidence="2">
    <location>
        <begin position="26"/>
        <end position="491"/>
    </location>
</feature>
<feature type="region of interest" description="Disordered" evidence="1">
    <location>
        <begin position="46"/>
        <end position="74"/>
    </location>
</feature>
<reference evidence="4 5" key="1">
    <citation type="submission" date="2018-03" db="EMBL/GenBank/DDBJ databases">
        <title>Cereibacter changlensis.</title>
        <authorList>
            <person name="Meyer T.E."/>
            <person name="Miller S."/>
            <person name="Lodha T."/>
            <person name="Gandham S."/>
            <person name="Chintalapati S."/>
            <person name="Chintalapati V.R."/>
        </authorList>
    </citation>
    <scope>NUCLEOTIDE SEQUENCE [LARGE SCALE GENOMIC DNA]</scope>
    <source>
        <strain evidence="4 5">JA139</strain>
    </source>
</reference>
<keyword evidence="5" id="KW-1185">Reference proteome</keyword>
<name>A0A2T4JSJ1_9RHOB</name>
<dbReference type="InterPro" id="IPR002477">
    <property type="entry name" value="Peptidoglycan-bd-like"/>
</dbReference>